<dbReference type="InterPro" id="IPR001555">
    <property type="entry name" value="GART_AS"/>
</dbReference>
<comment type="caution">
    <text evidence="11">The sequence shown here is derived from an EMBL/GenBank/DDBJ whole genome shotgun (WGS) entry which is preliminary data.</text>
</comment>
<organism evidence="11 12">
    <name type="scientific">Reinekea marina</name>
    <dbReference type="NCBI Taxonomy" id="1310421"/>
    <lineage>
        <taxon>Bacteria</taxon>
        <taxon>Pseudomonadati</taxon>
        <taxon>Pseudomonadota</taxon>
        <taxon>Gammaproteobacteria</taxon>
        <taxon>Oceanospirillales</taxon>
        <taxon>Saccharospirillaceae</taxon>
        <taxon>Reinekea</taxon>
    </lineage>
</organism>
<protein>
    <recommendedName>
        <fullName evidence="4 8">Methionyl-tRNA formyltransferase</fullName>
        <ecNumber evidence="3 8">2.1.2.9</ecNumber>
    </recommendedName>
</protein>
<evidence type="ECO:0000256" key="3">
    <source>
        <dbReference type="ARBA" id="ARBA00012261"/>
    </source>
</evidence>
<comment type="function">
    <text evidence="1 8">Attaches a formyl group to the free amino group of methionyl-tRNA(fMet). The formyl group appears to play a dual role in the initiator identity of N-formylmethionyl-tRNA by promoting its recognition by IF2 and preventing the misappropriation of this tRNA by the elongation apparatus.</text>
</comment>
<dbReference type="SUPFAM" id="SSF53328">
    <property type="entry name" value="Formyltransferase"/>
    <property type="match status" value="1"/>
</dbReference>
<dbReference type="Gene3D" id="3.10.25.10">
    <property type="entry name" value="Formyl transferase, C-terminal domain"/>
    <property type="match status" value="1"/>
</dbReference>
<dbReference type="EMBL" id="JBHRYN010000007">
    <property type="protein sequence ID" value="MFC3700948.1"/>
    <property type="molecule type" value="Genomic_DNA"/>
</dbReference>
<dbReference type="InterPro" id="IPR036477">
    <property type="entry name" value="Formyl_transf_N_sf"/>
</dbReference>
<feature type="domain" description="Formyl transferase N-terminal" evidence="9">
    <location>
        <begin position="5"/>
        <end position="181"/>
    </location>
</feature>
<keyword evidence="6 8" id="KW-0648">Protein biosynthesis</keyword>
<proteinExistence type="inferred from homology"/>
<evidence type="ECO:0000256" key="2">
    <source>
        <dbReference type="ARBA" id="ARBA00010699"/>
    </source>
</evidence>
<dbReference type="Proteomes" id="UP001595710">
    <property type="component" value="Unassembled WGS sequence"/>
</dbReference>
<dbReference type="InterPro" id="IPR005793">
    <property type="entry name" value="Formyl_trans_C"/>
</dbReference>
<feature type="domain" description="Formyl transferase C-terminal" evidence="10">
    <location>
        <begin position="205"/>
        <end position="301"/>
    </location>
</feature>
<dbReference type="Pfam" id="PF02911">
    <property type="entry name" value="Formyl_trans_C"/>
    <property type="match status" value="1"/>
</dbReference>
<dbReference type="CDD" id="cd08646">
    <property type="entry name" value="FMT_core_Met-tRNA-FMT_N"/>
    <property type="match status" value="1"/>
</dbReference>
<evidence type="ECO:0000259" key="10">
    <source>
        <dbReference type="Pfam" id="PF02911"/>
    </source>
</evidence>
<gene>
    <name evidence="8 11" type="primary">fmt</name>
    <name evidence="11" type="ORF">ACFOND_04775</name>
</gene>
<evidence type="ECO:0000256" key="4">
    <source>
        <dbReference type="ARBA" id="ARBA00016014"/>
    </source>
</evidence>
<reference evidence="12" key="1">
    <citation type="journal article" date="2019" name="Int. J. Syst. Evol. Microbiol.">
        <title>The Global Catalogue of Microorganisms (GCM) 10K type strain sequencing project: providing services to taxonomists for standard genome sequencing and annotation.</title>
        <authorList>
            <consortium name="The Broad Institute Genomics Platform"/>
            <consortium name="The Broad Institute Genome Sequencing Center for Infectious Disease"/>
            <person name="Wu L."/>
            <person name="Ma J."/>
        </authorList>
    </citation>
    <scope>NUCLEOTIDE SEQUENCE [LARGE SCALE GENOMIC DNA]</scope>
    <source>
        <strain evidence="12">CECT 8288</strain>
    </source>
</reference>
<dbReference type="PANTHER" id="PTHR11138:SF5">
    <property type="entry name" value="METHIONYL-TRNA FORMYLTRANSFERASE, MITOCHONDRIAL"/>
    <property type="match status" value="1"/>
</dbReference>
<evidence type="ECO:0000256" key="8">
    <source>
        <dbReference type="HAMAP-Rule" id="MF_00182"/>
    </source>
</evidence>
<dbReference type="EC" id="2.1.2.9" evidence="3 8"/>
<dbReference type="InterPro" id="IPR011034">
    <property type="entry name" value="Formyl_transferase-like_C_sf"/>
</dbReference>
<dbReference type="InterPro" id="IPR002376">
    <property type="entry name" value="Formyl_transf_N"/>
</dbReference>
<dbReference type="PROSITE" id="PS00373">
    <property type="entry name" value="GART"/>
    <property type="match status" value="1"/>
</dbReference>
<keyword evidence="12" id="KW-1185">Reference proteome</keyword>
<dbReference type="SUPFAM" id="SSF50486">
    <property type="entry name" value="FMT C-terminal domain-like"/>
    <property type="match status" value="1"/>
</dbReference>
<dbReference type="CDD" id="cd08704">
    <property type="entry name" value="Met_tRNA_FMT_C"/>
    <property type="match status" value="1"/>
</dbReference>
<comment type="similarity">
    <text evidence="2 8">Belongs to the Fmt family.</text>
</comment>
<dbReference type="Gene3D" id="3.40.50.170">
    <property type="entry name" value="Formyl transferase, N-terminal domain"/>
    <property type="match status" value="1"/>
</dbReference>
<evidence type="ECO:0000259" key="9">
    <source>
        <dbReference type="Pfam" id="PF00551"/>
    </source>
</evidence>
<dbReference type="HAMAP" id="MF_00182">
    <property type="entry name" value="Formyl_trans"/>
    <property type="match status" value="1"/>
</dbReference>
<evidence type="ECO:0000313" key="11">
    <source>
        <dbReference type="EMBL" id="MFC3700948.1"/>
    </source>
</evidence>
<evidence type="ECO:0000256" key="5">
    <source>
        <dbReference type="ARBA" id="ARBA00022679"/>
    </source>
</evidence>
<evidence type="ECO:0000313" key="12">
    <source>
        <dbReference type="Proteomes" id="UP001595710"/>
    </source>
</evidence>
<evidence type="ECO:0000256" key="6">
    <source>
        <dbReference type="ARBA" id="ARBA00022917"/>
    </source>
</evidence>
<sequence>MALNIVFAGTPEFAAHHLQTLIDSDHNVIAVYSQPDRPAGRGRKLVASPVKALALEHDIPVYQPLNFKSDEAVQELASLNADLMVVVAYGLILPQVVLDTPRLGCINVHASLLPRWRGAAPIHRSLLAGDEKTGVTIMQMDKGLDTGDMLVKAECDILPTDTSEMLHDRLISIGSPALLEACAQLESGSAYPTKQEDSQATYAHKLEKSEGLIDWSESADAIDRKIRGLTPWPGAYTQWQGDNIRIHKAKAQLYSGALPPGSLASMSKQGIEVATGEGSLLVTTLQMPGKKAMSAADVLNARKAQFEAHPVFGQTHNTEGDQ</sequence>
<name>A0ABV7WSA7_9GAMM</name>
<dbReference type="RefSeq" id="WP_290280356.1">
    <property type="nucleotide sequence ID" value="NZ_JAUFQI010000001.1"/>
</dbReference>
<dbReference type="NCBIfam" id="TIGR00460">
    <property type="entry name" value="fmt"/>
    <property type="match status" value="1"/>
</dbReference>
<keyword evidence="5 8" id="KW-0808">Transferase</keyword>
<evidence type="ECO:0000256" key="1">
    <source>
        <dbReference type="ARBA" id="ARBA00002606"/>
    </source>
</evidence>
<comment type="catalytic activity">
    <reaction evidence="7 8">
        <text>L-methionyl-tRNA(fMet) + (6R)-10-formyltetrahydrofolate = N-formyl-L-methionyl-tRNA(fMet) + (6S)-5,6,7,8-tetrahydrofolate + H(+)</text>
        <dbReference type="Rhea" id="RHEA:24380"/>
        <dbReference type="Rhea" id="RHEA-COMP:9952"/>
        <dbReference type="Rhea" id="RHEA-COMP:9953"/>
        <dbReference type="ChEBI" id="CHEBI:15378"/>
        <dbReference type="ChEBI" id="CHEBI:57453"/>
        <dbReference type="ChEBI" id="CHEBI:78530"/>
        <dbReference type="ChEBI" id="CHEBI:78844"/>
        <dbReference type="ChEBI" id="CHEBI:195366"/>
        <dbReference type="EC" id="2.1.2.9"/>
    </reaction>
</comment>
<dbReference type="PANTHER" id="PTHR11138">
    <property type="entry name" value="METHIONYL-TRNA FORMYLTRANSFERASE"/>
    <property type="match status" value="1"/>
</dbReference>
<feature type="binding site" evidence="8">
    <location>
        <begin position="111"/>
        <end position="114"/>
    </location>
    <ligand>
        <name>(6S)-5,6,7,8-tetrahydrofolate</name>
        <dbReference type="ChEBI" id="CHEBI:57453"/>
    </ligand>
</feature>
<dbReference type="InterPro" id="IPR041711">
    <property type="entry name" value="Met-tRNA-FMT_N"/>
</dbReference>
<evidence type="ECO:0000256" key="7">
    <source>
        <dbReference type="ARBA" id="ARBA00048558"/>
    </source>
</evidence>
<dbReference type="InterPro" id="IPR044135">
    <property type="entry name" value="Met-tRNA-FMT_C"/>
</dbReference>
<dbReference type="InterPro" id="IPR005794">
    <property type="entry name" value="Fmt"/>
</dbReference>
<dbReference type="Pfam" id="PF00551">
    <property type="entry name" value="Formyl_trans_N"/>
    <property type="match status" value="1"/>
</dbReference>
<dbReference type="GO" id="GO:0004479">
    <property type="term" value="F:methionyl-tRNA formyltransferase activity"/>
    <property type="evidence" value="ECO:0007669"/>
    <property type="project" value="UniProtKB-EC"/>
</dbReference>
<dbReference type="InterPro" id="IPR037022">
    <property type="entry name" value="Formyl_trans_C_sf"/>
</dbReference>
<accession>A0ABV7WSA7</accession>